<feature type="domain" description="Histidine kinase/HSP90-like ATPase" evidence="2">
    <location>
        <begin position="208"/>
        <end position="314"/>
    </location>
</feature>
<dbReference type="Pfam" id="PF14417">
    <property type="entry name" value="MEDS"/>
    <property type="match status" value="1"/>
</dbReference>
<proteinExistence type="predicted"/>
<dbReference type="SUPFAM" id="SSF55874">
    <property type="entry name" value="ATPase domain of HSP90 chaperone/DNA topoisomerase II/histidine kinase"/>
    <property type="match status" value="1"/>
</dbReference>
<reference evidence="4" key="1">
    <citation type="submission" date="2021-04" db="EMBL/GenBank/DDBJ databases">
        <authorList>
            <person name="Hartkoorn R.C."/>
            <person name="Beaudoing E."/>
            <person name="Hot D."/>
        </authorList>
    </citation>
    <scope>NUCLEOTIDE SEQUENCE</scope>
    <source>
        <strain evidence="4">NRRL B-16292</strain>
    </source>
</reference>
<dbReference type="PANTHER" id="PTHR35526:SF3">
    <property type="entry name" value="ANTI-SIGMA-F FACTOR RSBW"/>
    <property type="match status" value="1"/>
</dbReference>
<keyword evidence="4" id="KW-0808">Transferase</keyword>
<protein>
    <submittedName>
        <fullName evidence="4">Sensor histidine kinase</fullName>
    </submittedName>
</protein>
<dbReference type="Proteomes" id="UP001059617">
    <property type="component" value="Chromosome"/>
</dbReference>
<evidence type="ECO:0000313" key="4">
    <source>
        <dbReference type="EMBL" id="UWP80810.1"/>
    </source>
</evidence>
<evidence type="ECO:0000313" key="5">
    <source>
        <dbReference type="Proteomes" id="UP001059617"/>
    </source>
</evidence>
<organism evidence="4 5">
    <name type="scientific">Dactylosporangium fulvum</name>
    <dbReference type="NCBI Taxonomy" id="53359"/>
    <lineage>
        <taxon>Bacteria</taxon>
        <taxon>Bacillati</taxon>
        <taxon>Actinomycetota</taxon>
        <taxon>Actinomycetes</taxon>
        <taxon>Micromonosporales</taxon>
        <taxon>Micromonosporaceae</taxon>
        <taxon>Dactylosporangium</taxon>
    </lineage>
</organism>
<dbReference type="Gene3D" id="3.30.565.10">
    <property type="entry name" value="Histidine kinase-like ATPase, C-terminal domain"/>
    <property type="match status" value="1"/>
</dbReference>
<dbReference type="InterPro" id="IPR050267">
    <property type="entry name" value="Anti-sigma-factor_SerPK"/>
</dbReference>
<reference evidence="4" key="2">
    <citation type="submission" date="2022-09" db="EMBL/GenBank/DDBJ databases">
        <title>Biosynthetic gene clusters of Dactylosporangioum fulvum.</title>
        <authorList>
            <person name="Caradec T."/>
        </authorList>
    </citation>
    <scope>NUCLEOTIDE SEQUENCE</scope>
    <source>
        <strain evidence="4">NRRL B-16292</strain>
    </source>
</reference>
<gene>
    <name evidence="4" type="ORF">Dfulv_37585</name>
</gene>
<dbReference type="InterPro" id="IPR047718">
    <property type="entry name" value="RsbA-like_anti_sig"/>
</dbReference>
<dbReference type="PANTHER" id="PTHR35526">
    <property type="entry name" value="ANTI-SIGMA-F FACTOR RSBW-RELATED"/>
    <property type="match status" value="1"/>
</dbReference>
<dbReference type="EMBL" id="CP073720">
    <property type="protein sequence ID" value="UWP80810.1"/>
    <property type="molecule type" value="Genomic_DNA"/>
</dbReference>
<evidence type="ECO:0000256" key="1">
    <source>
        <dbReference type="ARBA" id="ARBA00022527"/>
    </source>
</evidence>
<dbReference type="RefSeq" id="WP_259858572.1">
    <property type="nucleotide sequence ID" value="NZ_BAAAST010000094.1"/>
</dbReference>
<dbReference type="GO" id="GO:0016301">
    <property type="term" value="F:kinase activity"/>
    <property type="evidence" value="ECO:0007669"/>
    <property type="project" value="UniProtKB-KW"/>
</dbReference>
<dbReference type="InterPro" id="IPR003594">
    <property type="entry name" value="HATPase_dom"/>
</dbReference>
<accession>A0ABY5VUH6</accession>
<evidence type="ECO:0000259" key="3">
    <source>
        <dbReference type="Pfam" id="PF14417"/>
    </source>
</evidence>
<dbReference type="NCBIfam" id="NF041045">
    <property type="entry name" value="RsbA_anti_sig"/>
    <property type="match status" value="1"/>
</dbReference>
<feature type="domain" description="MEDS" evidence="3">
    <location>
        <begin position="16"/>
        <end position="159"/>
    </location>
</feature>
<dbReference type="InterPro" id="IPR036890">
    <property type="entry name" value="HATPase_C_sf"/>
</dbReference>
<keyword evidence="4" id="KW-0418">Kinase</keyword>
<evidence type="ECO:0000259" key="2">
    <source>
        <dbReference type="Pfam" id="PF13581"/>
    </source>
</evidence>
<keyword evidence="5" id="KW-1185">Reference proteome</keyword>
<sequence>MTTRTGAAAGHRGYFHEAVFYDRPDDLLAVVVPFLLDGVAAGEPAIVAFGEHNAALVRDVLPEGHGVTFLTGEGVYARPAAAIRSYRRLLAGHVAAGAAQIRIVGELAPALLGRMWDWWARYEAAINHAYDDFPLWSMCAYDARRTPAPVLDDVARTHPNVAMPDGRHVPSGLFVDPLTFLSEPPTTAPDPIVERPPVVELADPAPGEARDVVRAVDGGRLRLDELEELTIAVSEVVTNALRHGRPPVRMRVWTAEDRIVVAVSDGGEGPKDPLAGLMPADQDGLGGLGLWITYQSCNHVRTSRTADGFTITLTGGVPPVG</sequence>
<keyword evidence="1" id="KW-0723">Serine/threonine-protein kinase</keyword>
<name>A0ABY5VUH6_9ACTN</name>
<dbReference type="CDD" id="cd16936">
    <property type="entry name" value="HATPase_RsbW-like"/>
    <property type="match status" value="1"/>
</dbReference>
<dbReference type="InterPro" id="IPR025847">
    <property type="entry name" value="MEDS_domain"/>
</dbReference>
<dbReference type="Pfam" id="PF13581">
    <property type="entry name" value="HATPase_c_2"/>
    <property type="match status" value="1"/>
</dbReference>